<proteinExistence type="predicted"/>
<protein>
    <recommendedName>
        <fullName evidence="3">TIGR02444 family protein</fullName>
    </recommendedName>
</protein>
<dbReference type="HOGENOM" id="CLU_1677004_0_0_6"/>
<evidence type="ECO:0000313" key="2">
    <source>
        <dbReference type="Proteomes" id="UP000011866"/>
    </source>
</evidence>
<dbReference type="KEGG" id="tol:TOL_3649"/>
<organism evidence="1 2">
    <name type="scientific">Thalassolituus oleivorans MIL-1</name>
    <dbReference type="NCBI Taxonomy" id="1298593"/>
    <lineage>
        <taxon>Bacteria</taxon>
        <taxon>Pseudomonadati</taxon>
        <taxon>Pseudomonadota</taxon>
        <taxon>Gammaproteobacteria</taxon>
        <taxon>Oceanospirillales</taxon>
        <taxon>Oceanospirillaceae</taxon>
        <taxon>Thalassolituus</taxon>
    </lineage>
</organism>
<dbReference type="EMBL" id="HF680312">
    <property type="protein sequence ID" value="CCU74032.1"/>
    <property type="molecule type" value="Genomic_DNA"/>
</dbReference>
<dbReference type="STRING" id="187493.CN03_00295"/>
<dbReference type="NCBIfam" id="TIGR02444">
    <property type="entry name" value="TIGR02444 family protein"/>
    <property type="match status" value="1"/>
</dbReference>
<accession>M5DW24</accession>
<gene>
    <name evidence="1" type="ORF">TOL_3649</name>
</gene>
<dbReference type="InterPro" id="IPR012659">
    <property type="entry name" value="CHP02444"/>
</dbReference>
<reference evidence="1 2" key="1">
    <citation type="journal article" date="2013" name="Genome Announc.">
        <title>Genome Sequence of Thalassolituus oleivorans MIL-1 (DSM 14913T).</title>
        <authorList>
            <person name="Golyshin P.N."/>
            <person name="Werner J."/>
            <person name="Chernikova T.N."/>
            <person name="Tran H."/>
            <person name="Ferrer M."/>
            <person name="Yakimov M.M."/>
            <person name="Teeling H."/>
            <person name="Golyshina O.V."/>
        </authorList>
    </citation>
    <scope>NUCLEOTIDE SEQUENCE [LARGE SCALE GENOMIC DNA]</scope>
    <source>
        <strain evidence="1 2">MIL-1</strain>
    </source>
</reference>
<dbReference type="RefSeq" id="WP_015488732.1">
    <property type="nucleotide sequence ID" value="NC_020888.1"/>
</dbReference>
<dbReference type="Proteomes" id="UP000011866">
    <property type="component" value="Chromosome"/>
</dbReference>
<keyword evidence="2" id="KW-1185">Reference proteome</keyword>
<dbReference type="AlphaFoldDB" id="M5DW24"/>
<dbReference type="GeneID" id="79178522"/>
<evidence type="ECO:0008006" key="3">
    <source>
        <dbReference type="Google" id="ProtNLM"/>
    </source>
</evidence>
<dbReference type="Pfam" id="PF09523">
    <property type="entry name" value="DUF2390"/>
    <property type="match status" value="1"/>
</dbReference>
<dbReference type="eggNOG" id="COG5589">
    <property type="taxonomic scope" value="Bacteria"/>
</dbReference>
<dbReference type="PATRIC" id="fig|1298593.3.peg.3526"/>
<sequence length="161" mass="18133">MAAQCATDSDDNPLWQYALTVYAKPGIAQHLLLGQDQLGLDVLWCLTALWLAEQKQRLTPALMQQVAYDEWRSNMIIPLRELRYRCDKTRDAALRNALLAAELAAEKRGIALLYAGVEGNNDIVPVENCDLEELVQRNLSVLTDRGQWIHALAQLCWKSNG</sequence>
<evidence type="ECO:0000313" key="1">
    <source>
        <dbReference type="EMBL" id="CCU74032.1"/>
    </source>
</evidence>
<name>M5DW24_9GAMM</name>